<protein>
    <submittedName>
        <fullName evidence="1">Uncharacterized protein</fullName>
    </submittedName>
</protein>
<accession>A0A0L9VT80</accession>
<evidence type="ECO:0000313" key="2">
    <source>
        <dbReference type="Proteomes" id="UP000053144"/>
    </source>
</evidence>
<reference evidence="2" key="1">
    <citation type="journal article" date="2015" name="Proc. Natl. Acad. Sci. U.S.A.">
        <title>Genome sequencing of adzuki bean (Vigna angularis) provides insight into high starch and low fat accumulation and domestication.</title>
        <authorList>
            <person name="Yang K."/>
            <person name="Tian Z."/>
            <person name="Chen C."/>
            <person name="Luo L."/>
            <person name="Zhao B."/>
            <person name="Wang Z."/>
            <person name="Yu L."/>
            <person name="Li Y."/>
            <person name="Sun Y."/>
            <person name="Li W."/>
            <person name="Chen Y."/>
            <person name="Li Y."/>
            <person name="Zhang Y."/>
            <person name="Ai D."/>
            <person name="Zhao J."/>
            <person name="Shang C."/>
            <person name="Ma Y."/>
            <person name="Wu B."/>
            <person name="Wang M."/>
            <person name="Gao L."/>
            <person name="Sun D."/>
            <person name="Zhang P."/>
            <person name="Guo F."/>
            <person name="Wang W."/>
            <person name="Li Y."/>
            <person name="Wang J."/>
            <person name="Varshney R.K."/>
            <person name="Wang J."/>
            <person name="Ling H.Q."/>
            <person name="Wan P."/>
        </authorList>
    </citation>
    <scope>NUCLEOTIDE SEQUENCE</scope>
    <source>
        <strain evidence="2">cv. Jingnong 6</strain>
    </source>
</reference>
<dbReference type="Proteomes" id="UP000053144">
    <property type="component" value="Chromosome 11"/>
</dbReference>
<gene>
    <name evidence="1" type="ORF">LR48_Vigan11g131900</name>
</gene>
<dbReference type="AlphaFoldDB" id="A0A0L9VT80"/>
<evidence type="ECO:0000313" key="1">
    <source>
        <dbReference type="EMBL" id="KOM58285.1"/>
    </source>
</evidence>
<dbReference type="Gramene" id="KOM58285">
    <property type="protein sequence ID" value="KOM58285"/>
    <property type="gene ID" value="LR48_Vigan11g131900"/>
</dbReference>
<name>A0A0L9VT80_PHAAN</name>
<proteinExistence type="predicted"/>
<sequence length="254" mass="27739">MLKPRHQRSKLKVQNSLLENSQVVIRSSVSQEDRANSSTKQQQTVLTLAPKSGKQCRTAANFAWTTAKRCRTAETAPDSGNGTWTAADGAFSYYKCSYEAPTSKSLCDNGIVLNEMVLLLVTSLLLNPILIGLRECSRPPNRCAVKMVILQPFGSGPSLLPTVRPGRFIPPTKKHSDRGWKVYERGKNRTVKGDGEGVERLVYERGKNRAVKGDGEGAERLVYEGGQNRTVKGDGEGAERLQAVGAKRPHAMGA</sequence>
<organism evidence="1 2">
    <name type="scientific">Phaseolus angularis</name>
    <name type="common">Azuki bean</name>
    <name type="synonym">Vigna angularis</name>
    <dbReference type="NCBI Taxonomy" id="3914"/>
    <lineage>
        <taxon>Eukaryota</taxon>
        <taxon>Viridiplantae</taxon>
        <taxon>Streptophyta</taxon>
        <taxon>Embryophyta</taxon>
        <taxon>Tracheophyta</taxon>
        <taxon>Spermatophyta</taxon>
        <taxon>Magnoliopsida</taxon>
        <taxon>eudicotyledons</taxon>
        <taxon>Gunneridae</taxon>
        <taxon>Pentapetalae</taxon>
        <taxon>rosids</taxon>
        <taxon>fabids</taxon>
        <taxon>Fabales</taxon>
        <taxon>Fabaceae</taxon>
        <taxon>Papilionoideae</taxon>
        <taxon>50 kb inversion clade</taxon>
        <taxon>NPAAA clade</taxon>
        <taxon>indigoferoid/millettioid clade</taxon>
        <taxon>Phaseoleae</taxon>
        <taxon>Vigna</taxon>
    </lineage>
</organism>
<dbReference type="EMBL" id="CM003381">
    <property type="protein sequence ID" value="KOM58285.1"/>
    <property type="molecule type" value="Genomic_DNA"/>
</dbReference>